<reference evidence="2" key="1">
    <citation type="submission" date="2023-07" db="EMBL/GenBank/DDBJ databases">
        <authorList>
            <person name="Stuckert A."/>
        </authorList>
    </citation>
    <scope>NUCLEOTIDE SEQUENCE</scope>
</reference>
<dbReference type="EMBL" id="CAUEEQ010031228">
    <property type="protein sequence ID" value="CAJ0950186.1"/>
    <property type="molecule type" value="Genomic_DNA"/>
</dbReference>
<dbReference type="PANTHER" id="PTHR28588:SF1">
    <property type="entry name" value="HAUS AUGMIN-LIKE COMPLEX SUBUNIT 5"/>
    <property type="match status" value="1"/>
</dbReference>
<evidence type="ECO:0000313" key="2">
    <source>
        <dbReference type="EMBL" id="CAJ0950186.1"/>
    </source>
</evidence>
<gene>
    <name evidence="2" type="ORF">RIMI_LOCUS12910320</name>
</gene>
<feature type="region of interest" description="Disordered" evidence="1">
    <location>
        <begin position="135"/>
        <end position="166"/>
    </location>
</feature>
<proteinExistence type="predicted"/>
<dbReference type="PANTHER" id="PTHR28588">
    <property type="entry name" value="HAUS AUGMIN-LIKE COMPLEX SUBUNIT 5"/>
    <property type="match status" value="1"/>
</dbReference>
<evidence type="ECO:0000256" key="1">
    <source>
        <dbReference type="SAM" id="MobiDB-lite"/>
    </source>
</evidence>
<comment type="caution">
    <text evidence="2">The sequence shown here is derived from an EMBL/GenBank/DDBJ whole genome shotgun (WGS) entry which is preliminary data.</text>
</comment>
<dbReference type="InterPro" id="IPR029131">
    <property type="entry name" value="HAUS5"/>
</dbReference>
<organism evidence="2 3">
    <name type="scientific">Ranitomeya imitator</name>
    <name type="common">mimic poison frog</name>
    <dbReference type="NCBI Taxonomy" id="111125"/>
    <lineage>
        <taxon>Eukaryota</taxon>
        <taxon>Metazoa</taxon>
        <taxon>Chordata</taxon>
        <taxon>Craniata</taxon>
        <taxon>Vertebrata</taxon>
        <taxon>Euteleostomi</taxon>
        <taxon>Amphibia</taxon>
        <taxon>Batrachia</taxon>
        <taxon>Anura</taxon>
        <taxon>Neobatrachia</taxon>
        <taxon>Hyloidea</taxon>
        <taxon>Dendrobatidae</taxon>
        <taxon>Dendrobatinae</taxon>
        <taxon>Ranitomeya</taxon>
    </lineage>
</organism>
<evidence type="ECO:0000313" key="3">
    <source>
        <dbReference type="Proteomes" id="UP001176940"/>
    </source>
</evidence>
<keyword evidence="3" id="KW-1185">Reference proteome</keyword>
<protein>
    <submittedName>
        <fullName evidence="2">Uncharacterized protein</fullName>
    </submittedName>
</protein>
<dbReference type="Pfam" id="PF14817">
    <property type="entry name" value="HAUS5"/>
    <property type="match status" value="1"/>
</dbReference>
<name>A0ABN9LWB1_9NEOB</name>
<sequence length="166" mass="18454">MLVPHVAEMKRRLHFLRSQHESRRRAAARFEWHLADSPTTCVDTLMQQISSHYTQQTEQLVPQLQQLVQQCERSQEYGKAVQAAVSDCNNVPSLVNGGILGAGGDVGEQGPGAVPLMAKEGSQEQRWCYSTFYQQGRQDQDKISDGADKISDGAVPNVTKGSRREQ</sequence>
<accession>A0ABN9LWB1</accession>
<dbReference type="Proteomes" id="UP001176940">
    <property type="component" value="Unassembled WGS sequence"/>
</dbReference>
<feature type="compositionally biased region" description="Basic and acidic residues" evidence="1">
    <location>
        <begin position="138"/>
        <end position="151"/>
    </location>
</feature>